<proteinExistence type="predicted"/>
<dbReference type="FunFam" id="3.30.450.40:FF:000083">
    <property type="entry name" value="Sensor histidine kinase/response regulator, putative (AFU_orthologue AFUA_4G00660)"/>
    <property type="match status" value="1"/>
</dbReference>
<feature type="region of interest" description="Disordered" evidence="5">
    <location>
        <begin position="975"/>
        <end position="1026"/>
    </location>
</feature>
<dbReference type="PANTHER" id="PTHR43719">
    <property type="entry name" value="TWO-COMPONENT HISTIDINE KINASE"/>
    <property type="match status" value="1"/>
</dbReference>
<dbReference type="SUPFAM" id="SSF47384">
    <property type="entry name" value="Homodimeric domain of signal transducing histidine kinase"/>
    <property type="match status" value="1"/>
</dbReference>
<dbReference type="Gene3D" id="1.10.287.130">
    <property type="match status" value="1"/>
</dbReference>
<keyword evidence="9" id="KW-1185">Reference proteome</keyword>
<accession>C7YZT5</accession>
<dbReference type="SMART" id="SM00448">
    <property type="entry name" value="REC"/>
    <property type="match status" value="1"/>
</dbReference>
<organism evidence="8 9">
    <name type="scientific">Fusarium vanettenii (strain ATCC MYA-4622 / CBS 123669 / FGSC 9596 / NRRL 45880 / 77-13-4)</name>
    <name type="common">Fusarium solani subsp. pisi</name>
    <dbReference type="NCBI Taxonomy" id="660122"/>
    <lineage>
        <taxon>Eukaryota</taxon>
        <taxon>Fungi</taxon>
        <taxon>Dikarya</taxon>
        <taxon>Ascomycota</taxon>
        <taxon>Pezizomycotina</taxon>
        <taxon>Sordariomycetes</taxon>
        <taxon>Hypocreomycetidae</taxon>
        <taxon>Hypocreales</taxon>
        <taxon>Nectriaceae</taxon>
        <taxon>Fusarium</taxon>
        <taxon>Fusarium solani species complex</taxon>
        <taxon>Fusarium vanettenii</taxon>
    </lineage>
</organism>
<dbReference type="InterPro" id="IPR036890">
    <property type="entry name" value="HATPase_C_sf"/>
</dbReference>
<dbReference type="InterPro" id="IPR003661">
    <property type="entry name" value="HisK_dim/P_dom"/>
</dbReference>
<dbReference type="InterPro" id="IPR005467">
    <property type="entry name" value="His_kinase_dom"/>
</dbReference>
<dbReference type="GO" id="GO:0000155">
    <property type="term" value="F:phosphorelay sensor kinase activity"/>
    <property type="evidence" value="ECO:0007669"/>
    <property type="project" value="InterPro"/>
</dbReference>
<dbReference type="SUPFAM" id="SSF55874">
    <property type="entry name" value="ATPase domain of HSP90 chaperone/DNA topoisomerase II/histidine kinase"/>
    <property type="match status" value="1"/>
</dbReference>
<dbReference type="SMART" id="SM00387">
    <property type="entry name" value="HATPase_c"/>
    <property type="match status" value="1"/>
</dbReference>
<dbReference type="PROSITE" id="PS50110">
    <property type="entry name" value="RESPONSE_REGULATORY"/>
    <property type="match status" value="1"/>
</dbReference>
<evidence type="ECO:0000256" key="4">
    <source>
        <dbReference type="PROSITE-ProRule" id="PRU00169"/>
    </source>
</evidence>
<dbReference type="InterPro" id="IPR036097">
    <property type="entry name" value="HisK_dim/P_sf"/>
</dbReference>
<dbReference type="HOGENOM" id="CLU_002763_0_0_1"/>
<feature type="domain" description="Response regulatory" evidence="7">
    <location>
        <begin position="1028"/>
        <end position="1152"/>
    </location>
</feature>
<evidence type="ECO:0000256" key="3">
    <source>
        <dbReference type="ARBA" id="ARBA00022777"/>
    </source>
</evidence>
<dbReference type="PROSITE" id="PS50109">
    <property type="entry name" value="HIS_KIN"/>
    <property type="match status" value="1"/>
</dbReference>
<name>C7YZT5_FUSV7</name>
<evidence type="ECO:0000259" key="6">
    <source>
        <dbReference type="PROSITE" id="PS50109"/>
    </source>
</evidence>
<evidence type="ECO:0000313" key="9">
    <source>
        <dbReference type="Proteomes" id="UP000005206"/>
    </source>
</evidence>
<gene>
    <name evidence="8" type="ORF">NECHADRAFT_105157</name>
</gene>
<dbReference type="AlphaFoldDB" id="C7YZT5"/>
<dbReference type="InterPro" id="IPR001789">
    <property type="entry name" value="Sig_transdc_resp-reg_receiver"/>
</dbReference>
<dbReference type="OrthoDB" id="303614at2759"/>
<feature type="compositionally biased region" description="Low complexity" evidence="5">
    <location>
        <begin position="353"/>
        <end position="370"/>
    </location>
</feature>
<dbReference type="Gene3D" id="3.30.450.40">
    <property type="match status" value="1"/>
</dbReference>
<dbReference type="CDD" id="cd17546">
    <property type="entry name" value="REC_hyHK_CKI1_RcsC-like"/>
    <property type="match status" value="1"/>
</dbReference>
<dbReference type="GeneID" id="9667455"/>
<dbReference type="Pfam" id="PF00512">
    <property type="entry name" value="HisKA"/>
    <property type="match status" value="1"/>
</dbReference>
<dbReference type="InterPro" id="IPR003018">
    <property type="entry name" value="GAF"/>
</dbReference>
<dbReference type="InterPro" id="IPR029016">
    <property type="entry name" value="GAF-like_dom_sf"/>
</dbReference>
<dbReference type="InParanoid" id="C7YZT5"/>
<feature type="region of interest" description="Disordered" evidence="5">
    <location>
        <begin position="425"/>
        <end position="457"/>
    </location>
</feature>
<feature type="modified residue" description="4-aspartylphosphate" evidence="4">
    <location>
        <position position="1083"/>
    </location>
</feature>
<protein>
    <recommendedName>
        <fullName evidence="10">Histidine kinase</fullName>
    </recommendedName>
</protein>
<sequence>MSSSSELQRDREVQGYLQSWQVAQGSSLKVARNLDNIVASPLPPGELPGHSPQASSDKALSAFAQLAVLRMNAQNALISLIDADNQIVLAEATRNLRLGDLDGGAKNDLFLGTSILSRGLGPCEHCLTETCTARDPDGETYTTAGMIVPDCRLDPRFQSRPFVQAEGGLRFYAGVPIFSRKGHKIGTYAVCSDEPRDGVSIDDLQFIQNVAQAVMEHLEWARDRVDRFKGERIVRGLACFIEGCSGDDPTCAKDDQATGSVVRPPAISITSPRRPLLRRISSTKIDAGCASPGGQQKRDRLTRMFFRAADTLRSSTLADGVVLFGATASNARQRCSGKPNGILSDEDDQSPHITSGSDGFGIDSSDSDTSPAARPCKILSYSLADEKVHAEIEKGPALSLGTLEKYFSLFPKGKTFSFTDEGLGISSDDDSASDREPTAGSENPGERGKRRRGAKMDHKELLKKIPGAKSVVFLPLFDHVEDKLAGGCFLWTSVTGQMMNLDQDLSYLRAFGNSVMSEVGRINTQKNEAAKTTFIASMSHELRSPLHGILGAAEFLKDTITDSYQAGLVNSVLTCGKTLLDTLNHVLDYSKINTLGRSQMRRGKHSRLISLSSGSLESLNMSAAVDLSVLVEEVVNAIATGHTFKKIPGIYSPSAEEPSLADSQTLKHLQPSDDNSSPVSVLLDICPRTSWMVSTQPGALRRVIMNLFGNALKYTSSGFILVSLRGQETTDKSKIDVVIKVMDTGKGMSEEFQQNRLFVPFSQEDSFQPGTGLGLSIVKQIVDSLKGTLEVKSQQNKGTEVDVRLRLVPAPPNSSRNQDETVRGIVDKTRGRRLVLLGSGEHNLSPSMALQIRMRNETLIETCTSWFEMEVVREEDAYVDASKADIYLFCEPPSIQTLKDRFQSPNGIPYQNRKTPIVIVCAGEEEAAQIARTQTKALAELSKIIEVVPQPCGPRKLAQVFKRCLQRIEEIAESESSQHGLLTPPEQSPTSDKVETVEALPAESPPDEEAALTPETDQKQETESTTTHVLLVDDNKINLQLLVMFMKKCKFTYEEAENGQEALDKFTQRNLNSKKRFDYILMDISMPVMNGIEATKRIRQVERENQIQPTTVLALTGLASADARRDVLSAGVDVFLPKPVRFAELKKLLTEG</sequence>
<dbReference type="Pfam" id="PF00072">
    <property type="entry name" value="Response_reg"/>
    <property type="match status" value="1"/>
</dbReference>
<dbReference type="eggNOG" id="KOG0519">
    <property type="taxonomic scope" value="Eukaryota"/>
</dbReference>
<dbReference type="Pfam" id="PF01590">
    <property type="entry name" value="GAF"/>
    <property type="match status" value="1"/>
</dbReference>
<evidence type="ECO:0000313" key="8">
    <source>
        <dbReference type="EMBL" id="EEU42854.1"/>
    </source>
</evidence>
<dbReference type="InterPro" id="IPR011006">
    <property type="entry name" value="CheY-like_superfamily"/>
</dbReference>
<dbReference type="OMA" id="EVIPQPC"/>
<dbReference type="Gene3D" id="3.30.565.10">
    <property type="entry name" value="Histidine kinase-like ATPase, C-terminal domain"/>
    <property type="match status" value="1"/>
</dbReference>
<evidence type="ECO:0000256" key="2">
    <source>
        <dbReference type="ARBA" id="ARBA00022679"/>
    </source>
</evidence>
<dbReference type="KEGG" id="nhe:NECHADRAFT_105157"/>
<dbReference type="PRINTS" id="PR00344">
    <property type="entry name" value="BCTRLSENSOR"/>
</dbReference>
<dbReference type="InterPro" id="IPR050956">
    <property type="entry name" value="2C_system_His_kinase"/>
</dbReference>
<keyword evidence="3" id="KW-0418">Kinase</keyword>
<dbReference type="Pfam" id="PF02518">
    <property type="entry name" value="HATPase_c"/>
    <property type="match status" value="1"/>
</dbReference>
<feature type="domain" description="Histidine kinase" evidence="6">
    <location>
        <begin position="537"/>
        <end position="809"/>
    </location>
</feature>
<keyword evidence="2" id="KW-0808">Transferase</keyword>
<dbReference type="InterPro" id="IPR003594">
    <property type="entry name" value="HATPase_dom"/>
</dbReference>
<dbReference type="CDD" id="cd00082">
    <property type="entry name" value="HisKA"/>
    <property type="match status" value="1"/>
</dbReference>
<dbReference type="SUPFAM" id="SSF52172">
    <property type="entry name" value="CheY-like"/>
    <property type="match status" value="1"/>
</dbReference>
<dbReference type="EMBL" id="GG698904">
    <property type="protein sequence ID" value="EEU42854.1"/>
    <property type="molecule type" value="Genomic_DNA"/>
</dbReference>
<dbReference type="SMART" id="SM00388">
    <property type="entry name" value="HisKA"/>
    <property type="match status" value="1"/>
</dbReference>
<evidence type="ECO:0000259" key="7">
    <source>
        <dbReference type="PROSITE" id="PS50110"/>
    </source>
</evidence>
<dbReference type="SUPFAM" id="SSF55781">
    <property type="entry name" value="GAF domain-like"/>
    <property type="match status" value="1"/>
</dbReference>
<dbReference type="STRING" id="660122.C7YZT5"/>
<evidence type="ECO:0000256" key="1">
    <source>
        <dbReference type="ARBA" id="ARBA00022553"/>
    </source>
</evidence>
<reference evidence="8 9" key="1">
    <citation type="journal article" date="2009" name="PLoS Genet.">
        <title>The genome of Nectria haematococca: contribution of supernumerary chromosomes to gene expansion.</title>
        <authorList>
            <person name="Coleman J.J."/>
            <person name="Rounsley S.D."/>
            <person name="Rodriguez-Carres M."/>
            <person name="Kuo A."/>
            <person name="Wasmann C.C."/>
            <person name="Grimwood J."/>
            <person name="Schmutz J."/>
            <person name="Taga M."/>
            <person name="White G.J."/>
            <person name="Zhou S."/>
            <person name="Schwartz D.C."/>
            <person name="Freitag M."/>
            <person name="Ma L.J."/>
            <person name="Danchin E.G."/>
            <person name="Henrissat B."/>
            <person name="Coutinho P.M."/>
            <person name="Nelson D.R."/>
            <person name="Straney D."/>
            <person name="Napoli C.A."/>
            <person name="Barker B.M."/>
            <person name="Gribskov M."/>
            <person name="Rep M."/>
            <person name="Kroken S."/>
            <person name="Molnar I."/>
            <person name="Rensing C."/>
            <person name="Kennell J.C."/>
            <person name="Zamora J."/>
            <person name="Farman M.L."/>
            <person name="Selker E.U."/>
            <person name="Salamov A."/>
            <person name="Shapiro H."/>
            <person name="Pangilinan J."/>
            <person name="Lindquist E."/>
            <person name="Lamers C."/>
            <person name="Grigoriev I.V."/>
            <person name="Geiser D.M."/>
            <person name="Covert S.F."/>
            <person name="Temporini E."/>
            <person name="Vanetten H.D."/>
        </authorList>
    </citation>
    <scope>NUCLEOTIDE SEQUENCE [LARGE SCALE GENOMIC DNA]</scope>
    <source>
        <strain evidence="9">ATCC MYA-4622 / CBS 123669 / FGSC 9596 / NRRL 45880 / 77-13-4</strain>
    </source>
</reference>
<dbReference type="PANTHER" id="PTHR43719:SF11">
    <property type="entry name" value="HISTIDINE KINASE_RESPONSE REGULATOR, PUTATIVE-RELATED"/>
    <property type="match status" value="1"/>
</dbReference>
<dbReference type="VEuPathDB" id="FungiDB:NECHADRAFT_105157"/>
<keyword evidence="1 4" id="KW-0597">Phosphoprotein</keyword>
<feature type="region of interest" description="Disordered" evidence="5">
    <location>
        <begin position="335"/>
        <end position="371"/>
    </location>
</feature>
<dbReference type="RefSeq" id="XP_003048567.1">
    <property type="nucleotide sequence ID" value="XM_003048521.1"/>
</dbReference>
<evidence type="ECO:0000256" key="5">
    <source>
        <dbReference type="SAM" id="MobiDB-lite"/>
    </source>
</evidence>
<dbReference type="FunFam" id="1.10.287.130:FF:000023">
    <property type="entry name" value="Sensor histidine kinase/response regulator, putative"/>
    <property type="match status" value="1"/>
</dbReference>
<dbReference type="Proteomes" id="UP000005206">
    <property type="component" value="Chromosome 8"/>
</dbReference>
<dbReference type="Gene3D" id="3.40.50.2300">
    <property type="match status" value="1"/>
</dbReference>
<evidence type="ECO:0008006" key="10">
    <source>
        <dbReference type="Google" id="ProtNLM"/>
    </source>
</evidence>
<dbReference type="InterPro" id="IPR004358">
    <property type="entry name" value="Sig_transdc_His_kin-like_C"/>
</dbReference>